<protein>
    <submittedName>
        <fullName evidence="1">Uncharacterized protein</fullName>
    </submittedName>
</protein>
<evidence type="ECO:0000313" key="1">
    <source>
        <dbReference type="EMBL" id="AAV94638.1"/>
    </source>
</evidence>
<sequence>MQSVSQSCHEEISRVAGAEFCKNSDPENVPFSGPVFM</sequence>
<reference evidence="1 2" key="2">
    <citation type="journal article" date="2014" name="Stand. Genomic Sci.">
        <title>An updated genome annotation for the model marine bacterium Ruegeria pomeroyi DSS-3.</title>
        <authorList>
            <person name="Rivers A.R."/>
            <person name="Smith C.B."/>
            <person name="Moran M.A."/>
        </authorList>
    </citation>
    <scope>GENOME REANNOTATION</scope>
    <source>
        <strain evidence="2">ATCC 700808 / DSM 15171 / DSS-3</strain>
    </source>
</reference>
<dbReference type="Proteomes" id="UP000001023">
    <property type="component" value="Chromosome"/>
</dbReference>
<evidence type="ECO:0000313" key="2">
    <source>
        <dbReference type="Proteomes" id="UP000001023"/>
    </source>
</evidence>
<dbReference type="PaxDb" id="246200-SPO1350"/>
<dbReference type="KEGG" id="sil:SPO1350"/>
<name>Q5LTR3_RUEPO</name>
<dbReference type="EMBL" id="CP000031">
    <property type="protein sequence ID" value="AAV94638.1"/>
    <property type="molecule type" value="Genomic_DNA"/>
</dbReference>
<keyword evidence="2" id="KW-1185">Reference proteome</keyword>
<proteinExistence type="predicted"/>
<reference evidence="1 2" key="1">
    <citation type="journal article" date="2004" name="Nature">
        <title>Genome sequence of Silicibacter pomeroyi reveals adaptations to the marine environment.</title>
        <authorList>
            <person name="Moran M.A."/>
            <person name="Buchan A."/>
            <person name="Gonzalez J.M."/>
            <person name="Heidelberg J.F."/>
            <person name="Whitman W.B."/>
            <person name="Kiene R.P."/>
            <person name="Henriksen J.R."/>
            <person name="King G.M."/>
            <person name="Belas R."/>
            <person name="Fuqua C."/>
            <person name="Brinkac L."/>
            <person name="Lewis M."/>
            <person name="Johri S."/>
            <person name="Weaver B."/>
            <person name="Pai G."/>
            <person name="Eisen J.A."/>
            <person name="Rahe E."/>
            <person name="Sheldon W.M."/>
            <person name="Ye W."/>
            <person name="Miller T.R."/>
            <person name="Carlton J."/>
            <person name="Rasko D.A."/>
            <person name="Paulsen I.T."/>
            <person name="Ren Q."/>
            <person name="Daugherty S.C."/>
            <person name="Deboy R.T."/>
            <person name="Dodson R.J."/>
            <person name="Durkin A.S."/>
            <person name="Madupu R."/>
            <person name="Nelson W.C."/>
            <person name="Sullivan S.A."/>
            <person name="Rosovitz M.J."/>
            <person name="Haft D.H."/>
            <person name="Selengut J."/>
            <person name="Ward N."/>
        </authorList>
    </citation>
    <scope>NUCLEOTIDE SEQUENCE [LARGE SCALE GENOMIC DNA]</scope>
    <source>
        <strain evidence="2">ATCC 700808 / DSM 15171 / DSS-3</strain>
    </source>
</reference>
<dbReference type="AlphaFoldDB" id="Q5LTR3"/>
<organism evidence="1 2">
    <name type="scientific">Ruegeria pomeroyi (strain ATCC 700808 / DSM 15171 / DSS-3)</name>
    <name type="common">Silicibacter pomeroyi</name>
    <dbReference type="NCBI Taxonomy" id="246200"/>
    <lineage>
        <taxon>Bacteria</taxon>
        <taxon>Pseudomonadati</taxon>
        <taxon>Pseudomonadota</taxon>
        <taxon>Alphaproteobacteria</taxon>
        <taxon>Rhodobacterales</taxon>
        <taxon>Roseobacteraceae</taxon>
        <taxon>Ruegeria</taxon>
    </lineage>
</organism>
<gene>
    <name evidence="1" type="ordered locus">SPO1350</name>
</gene>
<dbReference type="HOGENOM" id="CLU_3348238_0_0_5"/>
<accession>Q5LTR3</accession>